<comment type="caution">
    <text evidence="1">The sequence shown here is derived from an EMBL/GenBank/DDBJ whole genome shotgun (WGS) entry which is preliminary data.</text>
</comment>
<proteinExistence type="predicted"/>
<organism evidence="1 2">
    <name type="scientific">Streptomyces olivaceiscleroticus</name>
    <dbReference type="NCBI Taxonomy" id="68245"/>
    <lineage>
        <taxon>Bacteria</taxon>
        <taxon>Bacillati</taxon>
        <taxon>Actinomycetota</taxon>
        <taxon>Actinomycetes</taxon>
        <taxon>Kitasatosporales</taxon>
        <taxon>Streptomycetaceae</taxon>
        <taxon>Streptomyces</taxon>
    </lineage>
</organism>
<dbReference type="EMBL" id="BAAABY010000064">
    <property type="protein sequence ID" value="GAA0500054.1"/>
    <property type="molecule type" value="Genomic_DNA"/>
</dbReference>
<protein>
    <recommendedName>
        <fullName evidence="3">Lipoprotein</fullName>
    </recommendedName>
</protein>
<evidence type="ECO:0000313" key="2">
    <source>
        <dbReference type="Proteomes" id="UP001500909"/>
    </source>
</evidence>
<dbReference type="SUPFAM" id="SSF55486">
    <property type="entry name" value="Metalloproteases ('zincins'), catalytic domain"/>
    <property type="match status" value="1"/>
</dbReference>
<keyword evidence="2" id="KW-1185">Reference proteome</keyword>
<gene>
    <name evidence="1" type="ORF">GCM10010361_77060</name>
</gene>
<evidence type="ECO:0000313" key="1">
    <source>
        <dbReference type="EMBL" id="GAA0500054.1"/>
    </source>
</evidence>
<dbReference type="PROSITE" id="PS51257">
    <property type="entry name" value="PROKAR_LIPOPROTEIN"/>
    <property type="match status" value="1"/>
</dbReference>
<name>A0ABN1BL61_9ACTN</name>
<dbReference type="Proteomes" id="UP001500909">
    <property type="component" value="Unassembled WGS sequence"/>
</dbReference>
<accession>A0ABN1BL61</accession>
<sequence>MAEKQRPYRRQTAATWAAGGLALLLAVLTGCGGRATERTDPATVQHVLDARAAAVRDRDAGAFLASVDPAAGGFRDRQRRMFANLRGVPLADWRYRLVRTGAFPLPAAAGGGPRIAAEVRLRYRLTGYDTEPVTAVQYLTLTRRDGHWRISSDADGAADGKHTARQLWDQGRVQVERGEHSLVLGTGQTRARLRELAHRADDAVPAVADVWPGRWSREVVVEAPDSVRRMAELLGSPDDSAYEGIAAVTTGEAGASARAPADRVIVNPRAYGELSALGRRIVLTHETTHVATRTATTATTPLWLSEGFADWTAYRNARRTPRAAAPELTRAVAAGRLPDRLPTAADFGFDAGADRLNRAYEGGWLACRMIADTWGEDRLVSFYRAMSAASNGPEALDHTFHEELHLSTAQFTERWRTYVAQVLG</sequence>
<evidence type="ECO:0008006" key="3">
    <source>
        <dbReference type="Google" id="ProtNLM"/>
    </source>
</evidence>
<reference evidence="1 2" key="1">
    <citation type="journal article" date="2019" name="Int. J. Syst. Evol. Microbiol.">
        <title>The Global Catalogue of Microorganisms (GCM) 10K type strain sequencing project: providing services to taxonomists for standard genome sequencing and annotation.</title>
        <authorList>
            <consortium name="The Broad Institute Genomics Platform"/>
            <consortium name="The Broad Institute Genome Sequencing Center for Infectious Disease"/>
            <person name="Wu L."/>
            <person name="Ma J."/>
        </authorList>
    </citation>
    <scope>NUCLEOTIDE SEQUENCE [LARGE SCALE GENOMIC DNA]</scope>
    <source>
        <strain evidence="1 2">JCM 4805</strain>
    </source>
</reference>
<dbReference type="RefSeq" id="WP_346100321.1">
    <property type="nucleotide sequence ID" value="NZ_BAAABY010000064.1"/>
</dbReference>